<comment type="caution">
    <text evidence="2">The sequence shown here is derived from an EMBL/GenBank/DDBJ whole genome shotgun (WGS) entry which is preliminary data.</text>
</comment>
<evidence type="ECO:0000313" key="2">
    <source>
        <dbReference type="EMBL" id="RDX66004.1"/>
    </source>
</evidence>
<feature type="non-terminal residue" evidence="2">
    <location>
        <position position="1"/>
    </location>
</feature>
<gene>
    <name evidence="2" type="ORF">CR513_55281</name>
</gene>
<accession>A0A371EJ22</accession>
<dbReference type="Proteomes" id="UP000257109">
    <property type="component" value="Unassembled WGS sequence"/>
</dbReference>
<sequence length="119" mass="13746">MEVNHRHQPWRSSWKLEPSEARHYSLSNFVESTPQSTETKPDKSRPRPYRLSFCRGQLGQSGIDPLYALDPEIEITLRRLIKTRSIVVNINSNFDSVIYSDQLSTDKYASSSNIFEELG</sequence>
<protein>
    <submittedName>
        <fullName evidence="2">Uncharacterized protein</fullName>
    </submittedName>
</protein>
<reference evidence="2" key="1">
    <citation type="submission" date="2018-05" db="EMBL/GenBank/DDBJ databases">
        <title>Draft genome of Mucuna pruriens seed.</title>
        <authorList>
            <person name="Nnadi N.E."/>
            <person name="Vos R."/>
            <person name="Hasami M.H."/>
            <person name="Devisetty U.K."/>
            <person name="Aguiy J.C."/>
        </authorList>
    </citation>
    <scope>NUCLEOTIDE SEQUENCE [LARGE SCALE GENOMIC DNA]</scope>
    <source>
        <strain evidence="2">JCA_2017</strain>
    </source>
</reference>
<dbReference type="AlphaFoldDB" id="A0A371EJ22"/>
<proteinExistence type="predicted"/>
<evidence type="ECO:0000256" key="1">
    <source>
        <dbReference type="SAM" id="MobiDB-lite"/>
    </source>
</evidence>
<dbReference type="EMBL" id="QJKJ01013630">
    <property type="protein sequence ID" value="RDX66004.1"/>
    <property type="molecule type" value="Genomic_DNA"/>
</dbReference>
<feature type="compositionally biased region" description="Polar residues" evidence="1">
    <location>
        <begin position="27"/>
        <end position="38"/>
    </location>
</feature>
<evidence type="ECO:0000313" key="3">
    <source>
        <dbReference type="Proteomes" id="UP000257109"/>
    </source>
</evidence>
<feature type="region of interest" description="Disordered" evidence="1">
    <location>
        <begin position="27"/>
        <end position="49"/>
    </location>
</feature>
<name>A0A371EJ22_MUCPR</name>
<keyword evidence="3" id="KW-1185">Reference proteome</keyword>
<organism evidence="2 3">
    <name type="scientific">Mucuna pruriens</name>
    <name type="common">Velvet bean</name>
    <name type="synonym">Dolichos pruriens</name>
    <dbReference type="NCBI Taxonomy" id="157652"/>
    <lineage>
        <taxon>Eukaryota</taxon>
        <taxon>Viridiplantae</taxon>
        <taxon>Streptophyta</taxon>
        <taxon>Embryophyta</taxon>
        <taxon>Tracheophyta</taxon>
        <taxon>Spermatophyta</taxon>
        <taxon>Magnoliopsida</taxon>
        <taxon>eudicotyledons</taxon>
        <taxon>Gunneridae</taxon>
        <taxon>Pentapetalae</taxon>
        <taxon>rosids</taxon>
        <taxon>fabids</taxon>
        <taxon>Fabales</taxon>
        <taxon>Fabaceae</taxon>
        <taxon>Papilionoideae</taxon>
        <taxon>50 kb inversion clade</taxon>
        <taxon>NPAAA clade</taxon>
        <taxon>indigoferoid/millettioid clade</taxon>
        <taxon>Phaseoleae</taxon>
        <taxon>Mucuna</taxon>
    </lineage>
</organism>